<evidence type="ECO:0000259" key="3">
    <source>
        <dbReference type="PROSITE" id="PS51186"/>
    </source>
</evidence>
<dbReference type="CDD" id="cd04301">
    <property type="entry name" value="NAT_SF"/>
    <property type="match status" value="1"/>
</dbReference>
<feature type="domain" description="N-acetyltransferase" evidence="3">
    <location>
        <begin position="2"/>
        <end position="169"/>
    </location>
</feature>
<dbReference type="EMBL" id="VOXD01000013">
    <property type="protein sequence ID" value="TXF89598.1"/>
    <property type="molecule type" value="Genomic_DNA"/>
</dbReference>
<gene>
    <name evidence="4" type="ORF">FUA23_09845</name>
</gene>
<dbReference type="InterPro" id="IPR016181">
    <property type="entry name" value="Acyl_CoA_acyltransferase"/>
</dbReference>
<dbReference type="PANTHER" id="PTHR43877">
    <property type="entry name" value="AMINOALKYLPHOSPHONATE N-ACETYLTRANSFERASE-RELATED-RELATED"/>
    <property type="match status" value="1"/>
</dbReference>
<sequence>MTTIRPASPAEYPTIELIARATWPSAYGEILTPEQISYMLNMMYSPRAIADQVAAGQEFYLLETANMRTHSKQVVGYVSHQVDYLPGTTKIHKLYALPGVQGQGFGRRMVEHVKEFAAAAGQQKLRLDVNYKNRAIGFYEKLGFERKERCNTDIGNGYLMEDWVMEMPL</sequence>
<dbReference type="OrthoDB" id="9800604at2"/>
<proteinExistence type="predicted"/>
<comment type="caution">
    <text evidence="4">The sequence shown here is derived from an EMBL/GenBank/DDBJ whole genome shotgun (WGS) entry which is preliminary data.</text>
</comment>
<dbReference type="InterPro" id="IPR000182">
    <property type="entry name" value="GNAT_dom"/>
</dbReference>
<dbReference type="SUPFAM" id="SSF55729">
    <property type="entry name" value="Acyl-CoA N-acyltransferases (Nat)"/>
    <property type="match status" value="1"/>
</dbReference>
<organism evidence="4 5">
    <name type="scientific">Neolewinella aurantiaca</name>
    <dbReference type="NCBI Taxonomy" id="2602767"/>
    <lineage>
        <taxon>Bacteria</taxon>
        <taxon>Pseudomonadati</taxon>
        <taxon>Bacteroidota</taxon>
        <taxon>Saprospiria</taxon>
        <taxon>Saprospirales</taxon>
        <taxon>Lewinellaceae</taxon>
        <taxon>Neolewinella</taxon>
    </lineage>
</organism>
<accession>A0A5C7FPH1</accession>
<dbReference type="InterPro" id="IPR050832">
    <property type="entry name" value="Bact_Acetyltransf"/>
</dbReference>
<dbReference type="AlphaFoldDB" id="A0A5C7FPH1"/>
<dbReference type="Gene3D" id="3.40.630.30">
    <property type="match status" value="1"/>
</dbReference>
<dbReference type="Proteomes" id="UP000321907">
    <property type="component" value="Unassembled WGS sequence"/>
</dbReference>
<dbReference type="Pfam" id="PF00583">
    <property type="entry name" value="Acetyltransf_1"/>
    <property type="match status" value="1"/>
</dbReference>
<evidence type="ECO:0000256" key="2">
    <source>
        <dbReference type="ARBA" id="ARBA00023315"/>
    </source>
</evidence>
<evidence type="ECO:0000313" key="5">
    <source>
        <dbReference type="Proteomes" id="UP000321907"/>
    </source>
</evidence>
<reference evidence="4 5" key="1">
    <citation type="submission" date="2019-08" db="EMBL/GenBank/DDBJ databases">
        <title>Lewinella sp. strain SSH13 Genome sequencing and assembly.</title>
        <authorList>
            <person name="Kim I."/>
        </authorList>
    </citation>
    <scope>NUCLEOTIDE SEQUENCE [LARGE SCALE GENOMIC DNA]</scope>
    <source>
        <strain evidence="4 5">SSH13</strain>
    </source>
</reference>
<keyword evidence="5" id="KW-1185">Reference proteome</keyword>
<name>A0A5C7FPH1_9BACT</name>
<keyword evidence="1 4" id="KW-0808">Transferase</keyword>
<evidence type="ECO:0000313" key="4">
    <source>
        <dbReference type="EMBL" id="TXF89598.1"/>
    </source>
</evidence>
<evidence type="ECO:0000256" key="1">
    <source>
        <dbReference type="ARBA" id="ARBA00022679"/>
    </source>
</evidence>
<protein>
    <submittedName>
        <fullName evidence="4">GNAT family N-acetyltransferase</fullName>
    </submittedName>
</protein>
<keyword evidence="2" id="KW-0012">Acyltransferase</keyword>
<dbReference type="PROSITE" id="PS51186">
    <property type="entry name" value="GNAT"/>
    <property type="match status" value="1"/>
</dbReference>
<dbReference type="GO" id="GO:0016747">
    <property type="term" value="F:acyltransferase activity, transferring groups other than amino-acyl groups"/>
    <property type="evidence" value="ECO:0007669"/>
    <property type="project" value="InterPro"/>
</dbReference>